<reference evidence="10 11" key="1">
    <citation type="submission" date="2023-08" db="EMBL/GenBank/DDBJ databases">
        <title>Characterization of two Paracoccaceae strains isolated from Phycosphere and proposal of Xinfangfangia lacusdiani sp. nov.</title>
        <authorList>
            <person name="Deng Y."/>
            <person name="Zhang Y.Q."/>
        </authorList>
    </citation>
    <scope>NUCLEOTIDE SEQUENCE [LARGE SCALE GENOMIC DNA]</scope>
    <source>
        <strain evidence="10 11">CPCC 101601</strain>
    </source>
</reference>
<evidence type="ECO:0000259" key="9">
    <source>
        <dbReference type="PROSITE" id="PS50929"/>
    </source>
</evidence>
<dbReference type="InterPro" id="IPR036640">
    <property type="entry name" value="ABC1_TM_sf"/>
</dbReference>
<dbReference type="InterPro" id="IPR010128">
    <property type="entry name" value="ATPase_T1SS_PrtD-like"/>
</dbReference>
<dbReference type="Pfam" id="PF00664">
    <property type="entry name" value="ABC_membrane"/>
    <property type="match status" value="1"/>
</dbReference>
<dbReference type="SUPFAM" id="SSF90123">
    <property type="entry name" value="ABC transporter transmembrane region"/>
    <property type="match status" value="1"/>
</dbReference>
<evidence type="ECO:0000313" key="11">
    <source>
        <dbReference type="Proteomes" id="UP001239680"/>
    </source>
</evidence>
<keyword evidence="3" id="KW-0547">Nucleotide-binding</keyword>
<dbReference type="Gene3D" id="1.20.1560.10">
    <property type="entry name" value="ABC transporter type 1, transmembrane domain"/>
    <property type="match status" value="1"/>
</dbReference>
<evidence type="ECO:0000259" key="8">
    <source>
        <dbReference type="PROSITE" id="PS50893"/>
    </source>
</evidence>
<gene>
    <name evidence="10" type="ORF">Q9295_10805</name>
</gene>
<feature type="transmembrane region" description="Helical" evidence="7">
    <location>
        <begin position="23"/>
        <end position="45"/>
    </location>
</feature>
<dbReference type="PANTHER" id="PTHR24221:SF654">
    <property type="entry name" value="ATP-BINDING CASSETTE SUB-FAMILY B MEMBER 6"/>
    <property type="match status" value="1"/>
</dbReference>
<dbReference type="EMBL" id="JAVDBT010000009">
    <property type="protein sequence ID" value="MDQ2066866.1"/>
    <property type="molecule type" value="Genomic_DNA"/>
</dbReference>
<keyword evidence="6 7" id="KW-0472">Membrane</keyword>
<dbReference type="InterPro" id="IPR011527">
    <property type="entry name" value="ABC1_TM_dom"/>
</dbReference>
<dbReference type="Gene3D" id="3.40.50.300">
    <property type="entry name" value="P-loop containing nucleotide triphosphate hydrolases"/>
    <property type="match status" value="1"/>
</dbReference>
<sequence length="578" mass="61912">MKSAETNRGVLEIRALRRRSHRALFAVMIFSIFVNLLMLTAPLYMLQVYDRVLISRSEETLLALSGLVAFLFLAMGLLDHARSRVAVRVGARLQDELDHRVLSAAFRKLAVTPQDVAAHSAQRDLEAMARIWSSPALMALFDLPWTPIFAAVIFIFHPILGWTAVAGMVVLVGTTLLSQSLTEAPVAEAVASGQQADRQADNLKSESELIRALGMTRAAFQRWQTLRNRAARQSLAVADTAGAFATGTRSFRLFLQSAILGIGAWLVLRNELSAGAMIAGSILMGRALQPIEILASQWPSLTSARQAQRRVEGLLAQVPAEKQRTPLPRPAAKLELRNVMLTAPGEPRPVLRGLNLTLEPGQALGVIGPSGSGKSSLARALIGAWAPASGTIRLDGATLDQYDPDTLGRYIGYLPQRVTLFDGTIAENIARLDAQADPAAIVAAAEAAAAHELIKALPQGYDTQVASMGSRLSGGQVQRIGLARALYGDPVFLVLDEPNSNLDNDGSNALNTAIRTAKAKGHSVLIMAHRPAAIQECDLLMVLHDGAAVAFGPRDQVLRGMVSNAQEITRSATKGGVV</sequence>
<keyword evidence="2 7" id="KW-0812">Transmembrane</keyword>
<comment type="subcellular location">
    <subcellularLocation>
        <location evidence="1">Cell membrane</location>
        <topology evidence="1">Multi-pass membrane protein</topology>
    </subcellularLocation>
</comment>
<dbReference type="PANTHER" id="PTHR24221">
    <property type="entry name" value="ATP-BINDING CASSETTE SUB-FAMILY B"/>
    <property type="match status" value="1"/>
</dbReference>
<evidence type="ECO:0000256" key="4">
    <source>
        <dbReference type="ARBA" id="ARBA00022840"/>
    </source>
</evidence>
<dbReference type="Pfam" id="PF00005">
    <property type="entry name" value="ABC_tran"/>
    <property type="match status" value="1"/>
</dbReference>
<feature type="transmembrane region" description="Helical" evidence="7">
    <location>
        <begin position="148"/>
        <end position="172"/>
    </location>
</feature>
<dbReference type="NCBIfam" id="TIGR01842">
    <property type="entry name" value="type_I_sec_PrtD"/>
    <property type="match status" value="1"/>
</dbReference>
<evidence type="ECO:0000256" key="6">
    <source>
        <dbReference type="ARBA" id="ARBA00023136"/>
    </source>
</evidence>
<dbReference type="InterPro" id="IPR003593">
    <property type="entry name" value="AAA+_ATPase"/>
</dbReference>
<keyword evidence="11" id="KW-1185">Reference proteome</keyword>
<organism evidence="10 11">
    <name type="scientific">Pseudogemmobacter lacusdianii</name>
    <dbReference type="NCBI Taxonomy" id="3069608"/>
    <lineage>
        <taxon>Bacteria</taxon>
        <taxon>Pseudomonadati</taxon>
        <taxon>Pseudomonadota</taxon>
        <taxon>Alphaproteobacteria</taxon>
        <taxon>Rhodobacterales</taxon>
        <taxon>Paracoccaceae</taxon>
        <taxon>Pseudogemmobacter</taxon>
    </lineage>
</organism>
<protein>
    <submittedName>
        <fullName evidence="10">Type I secretion system permease/ATPase</fullName>
    </submittedName>
</protein>
<feature type="transmembrane region" description="Helical" evidence="7">
    <location>
        <begin position="60"/>
        <end position="78"/>
    </location>
</feature>
<dbReference type="InterPro" id="IPR039421">
    <property type="entry name" value="Type_1_exporter"/>
</dbReference>
<evidence type="ECO:0000256" key="1">
    <source>
        <dbReference type="ARBA" id="ARBA00004651"/>
    </source>
</evidence>
<dbReference type="SMART" id="SM00382">
    <property type="entry name" value="AAA"/>
    <property type="match status" value="1"/>
</dbReference>
<evidence type="ECO:0000256" key="5">
    <source>
        <dbReference type="ARBA" id="ARBA00022989"/>
    </source>
</evidence>
<dbReference type="InterPro" id="IPR003439">
    <property type="entry name" value="ABC_transporter-like_ATP-bd"/>
</dbReference>
<evidence type="ECO:0000256" key="3">
    <source>
        <dbReference type="ARBA" id="ARBA00022741"/>
    </source>
</evidence>
<evidence type="ECO:0000256" key="7">
    <source>
        <dbReference type="SAM" id="Phobius"/>
    </source>
</evidence>
<dbReference type="PROSITE" id="PS50893">
    <property type="entry name" value="ABC_TRANSPORTER_2"/>
    <property type="match status" value="1"/>
</dbReference>
<feature type="domain" description="ABC transmembrane type-1" evidence="9">
    <location>
        <begin position="25"/>
        <end position="303"/>
    </location>
</feature>
<comment type="caution">
    <text evidence="10">The sequence shown here is derived from an EMBL/GenBank/DDBJ whole genome shotgun (WGS) entry which is preliminary data.</text>
</comment>
<keyword evidence="4" id="KW-0067">ATP-binding</keyword>
<accession>A0ABU0VYN2</accession>
<dbReference type="InterPro" id="IPR027417">
    <property type="entry name" value="P-loop_NTPase"/>
</dbReference>
<evidence type="ECO:0000313" key="10">
    <source>
        <dbReference type="EMBL" id="MDQ2066866.1"/>
    </source>
</evidence>
<feature type="domain" description="ABC transporter" evidence="8">
    <location>
        <begin position="334"/>
        <end position="570"/>
    </location>
</feature>
<dbReference type="SUPFAM" id="SSF52540">
    <property type="entry name" value="P-loop containing nucleoside triphosphate hydrolases"/>
    <property type="match status" value="1"/>
</dbReference>
<keyword evidence="5 7" id="KW-1133">Transmembrane helix</keyword>
<name>A0ABU0VYN2_9RHOB</name>
<proteinExistence type="predicted"/>
<dbReference type="Proteomes" id="UP001239680">
    <property type="component" value="Unassembled WGS sequence"/>
</dbReference>
<evidence type="ECO:0000256" key="2">
    <source>
        <dbReference type="ARBA" id="ARBA00022692"/>
    </source>
</evidence>
<dbReference type="PROSITE" id="PS50929">
    <property type="entry name" value="ABC_TM1F"/>
    <property type="match status" value="1"/>
</dbReference>
<dbReference type="RefSeq" id="WP_306680577.1">
    <property type="nucleotide sequence ID" value="NZ_JAVDBT010000009.1"/>
</dbReference>